<name>A0ABZ0W4C7_9BACT</name>
<dbReference type="Gene3D" id="3.40.630.40">
    <property type="entry name" value="Zn-dependent exopeptidases"/>
    <property type="match status" value="1"/>
</dbReference>
<accession>A0ABZ0W4C7</accession>
<dbReference type="EMBL" id="CP139960">
    <property type="protein sequence ID" value="WQD37564.1"/>
    <property type="molecule type" value="Genomic_DNA"/>
</dbReference>
<reference evidence="1 2" key="1">
    <citation type="submission" date="2023-12" db="EMBL/GenBank/DDBJ databases">
        <title>Genome sequencing and assembly of bacterial species from a model synthetic community.</title>
        <authorList>
            <person name="Hogle S.L."/>
        </authorList>
    </citation>
    <scope>NUCLEOTIDE SEQUENCE [LARGE SCALE GENOMIC DNA]</scope>
    <source>
        <strain evidence="1 2">HAMBI_3031</strain>
    </source>
</reference>
<protein>
    <submittedName>
        <fullName evidence="1">N-formylglutamate amidohydrolase</fullName>
    </submittedName>
</protein>
<evidence type="ECO:0000313" key="1">
    <source>
        <dbReference type="EMBL" id="WQD37564.1"/>
    </source>
</evidence>
<proteinExistence type="predicted"/>
<dbReference type="SUPFAM" id="SSF53187">
    <property type="entry name" value="Zn-dependent exopeptidases"/>
    <property type="match status" value="1"/>
</dbReference>
<keyword evidence="2" id="KW-1185">Reference proteome</keyword>
<dbReference type="Pfam" id="PF05013">
    <property type="entry name" value="FGase"/>
    <property type="match status" value="1"/>
</dbReference>
<evidence type="ECO:0000313" key="2">
    <source>
        <dbReference type="Proteomes" id="UP001325680"/>
    </source>
</evidence>
<dbReference type="Proteomes" id="UP001325680">
    <property type="component" value="Chromosome"/>
</dbReference>
<dbReference type="RefSeq" id="WP_114791655.1">
    <property type="nucleotide sequence ID" value="NZ_CP139960.1"/>
</dbReference>
<gene>
    <name evidence="1" type="ORF">U0035_17980</name>
</gene>
<organism evidence="1 2">
    <name type="scientific">Niabella yanshanensis</name>
    <dbReference type="NCBI Taxonomy" id="577386"/>
    <lineage>
        <taxon>Bacteria</taxon>
        <taxon>Pseudomonadati</taxon>
        <taxon>Bacteroidota</taxon>
        <taxon>Chitinophagia</taxon>
        <taxon>Chitinophagales</taxon>
        <taxon>Chitinophagaceae</taxon>
        <taxon>Niabella</taxon>
    </lineage>
</organism>
<dbReference type="InterPro" id="IPR007709">
    <property type="entry name" value="N-FG_amidohydro"/>
</dbReference>
<sequence>MKDFTIVNRKTPILAFALHDGHRIDESLRSYLLLDEQGRAREEDPYTGYMIADLPVTTVAVHASRFQLDLNRVKEQSVYAKPEDAWGLHVWNGLPIAAIEELNTRYEAFYTEIRLLIEEAVKEHGYFCILDVHSYNHRRESPFKEADSETHPEINLGTFYNNKKWFPLCDSYNSFLSDSKILDAQPDVRQNIIFKGGAFAQWVTGNFGEDGAVLSIEFKKTFMDEWTGIANIPHVNNLKELLHLSVSFLQKN</sequence>